<comment type="caution">
    <text evidence="1">The sequence shown here is derived from an EMBL/GenBank/DDBJ whole genome shotgun (WGS) entry which is preliminary data.</text>
</comment>
<keyword evidence="2" id="KW-1185">Reference proteome</keyword>
<organism evidence="1 2">
    <name type="scientific">Brassica carinata</name>
    <name type="common">Ethiopian mustard</name>
    <name type="synonym">Abyssinian cabbage</name>
    <dbReference type="NCBI Taxonomy" id="52824"/>
    <lineage>
        <taxon>Eukaryota</taxon>
        <taxon>Viridiplantae</taxon>
        <taxon>Streptophyta</taxon>
        <taxon>Embryophyta</taxon>
        <taxon>Tracheophyta</taxon>
        <taxon>Spermatophyta</taxon>
        <taxon>Magnoliopsida</taxon>
        <taxon>eudicotyledons</taxon>
        <taxon>Gunneridae</taxon>
        <taxon>Pentapetalae</taxon>
        <taxon>rosids</taxon>
        <taxon>malvids</taxon>
        <taxon>Brassicales</taxon>
        <taxon>Brassicaceae</taxon>
        <taxon>Brassiceae</taxon>
        <taxon>Brassica</taxon>
    </lineage>
</organism>
<dbReference type="OrthoDB" id="1731724at2759"/>
<evidence type="ECO:0000313" key="1">
    <source>
        <dbReference type="EMBL" id="KAG2329984.1"/>
    </source>
</evidence>
<accession>A0A8X7WFS1</accession>
<dbReference type="EMBL" id="JAAMPC010000001">
    <property type="protein sequence ID" value="KAG2329984.1"/>
    <property type="molecule type" value="Genomic_DNA"/>
</dbReference>
<reference evidence="1 2" key="1">
    <citation type="submission" date="2020-02" db="EMBL/GenBank/DDBJ databases">
        <authorList>
            <person name="Ma Q."/>
            <person name="Huang Y."/>
            <person name="Song X."/>
            <person name="Pei D."/>
        </authorList>
    </citation>
    <scope>NUCLEOTIDE SEQUENCE [LARGE SCALE GENOMIC DNA]</scope>
    <source>
        <strain evidence="1">Sxm20200214</strain>
        <tissue evidence="1">Leaf</tissue>
    </source>
</reference>
<proteinExistence type="predicted"/>
<evidence type="ECO:0000313" key="2">
    <source>
        <dbReference type="Proteomes" id="UP000886595"/>
    </source>
</evidence>
<sequence>MDQQFRVGEKRRLLSFLQAQTEAVNLLRGAQTQSNPENTVILTMAGREAVGKKGEQVLVESLFGISKITGEHLS</sequence>
<protein>
    <submittedName>
        <fullName evidence="1">Uncharacterized protein</fullName>
    </submittedName>
</protein>
<dbReference type="AlphaFoldDB" id="A0A8X7WFS1"/>
<name>A0A8X7WFS1_BRACI</name>
<dbReference type="Proteomes" id="UP000886595">
    <property type="component" value="Unassembled WGS sequence"/>
</dbReference>
<gene>
    <name evidence="1" type="ORF">Bca52824_001164</name>
</gene>